<dbReference type="EMBL" id="RXHI01000014">
    <property type="protein sequence ID" value="RUA22586.1"/>
    <property type="molecule type" value="Genomic_DNA"/>
</dbReference>
<organism evidence="6">
    <name type="scientific">Billgrantia gudaonensis</name>
    <dbReference type="NCBI Taxonomy" id="376427"/>
    <lineage>
        <taxon>Bacteria</taxon>
        <taxon>Pseudomonadati</taxon>
        <taxon>Pseudomonadota</taxon>
        <taxon>Gammaproteobacteria</taxon>
        <taxon>Oceanospirillales</taxon>
        <taxon>Halomonadaceae</taxon>
        <taxon>Billgrantia</taxon>
    </lineage>
</organism>
<dbReference type="Gene3D" id="2.40.170.20">
    <property type="entry name" value="TonB-dependent receptor, beta-barrel domain"/>
    <property type="match status" value="1"/>
</dbReference>
<keyword evidence="2" id="KW-0472">Membrane</keyword>
<evidence type="ECO:0000313" key="6">
    <source>
        <dbReference type="EMBL" id="RUA22586.1"/>
    </source>
</evidence>
<gene>
    <name evidence="6" type="ORF">DSL92_05160</name>
</gene>
<evidence type="ECO:0000256" key="2">
    <source>
        <dbReference type="ARBA" id="ARBA00023136"/>
    </source>
</evidence>
<protein>
    <submittedName>
        <fullName evidence="6">TonB-dependent receptor</fullName>
    </submittedName>
</protein>
<keyword evidence="6" id="KW-0675">Receptor</keyword>
<feature type="region of interest" description="Disordered" evidence="4">
    <location>
        <begin position="44"/>
        <end position="82"/>
    </location>
</feature>
<dbReference type="AlphaFoldDB" id="A0A3S0NHE1"/>
<dbReference type="SUPFAM" id="SSF56935">
    <property type="entry name" value="Porins"/>
    <property type="match status" value="1"/>
</dbReference>
<dbReference type="InterPro" id="IPR036942">
    <property type="entry name" value="Beta-barrel_TonB_sf"/>
</dbReference>
<comment type="caution">
    <text evidence="6">The sequence shown here is derived from an EMBL/GenBank/DDBJ whole genome shotgun (WGS) entry which is preliminary data.</text>
</comment>
<evidence type="ECO:0000256" key="1">
    <source>
        <dbReference type="ARBA" id="ARBA00004442"/>
    </source>
</evidence>
<sequence>MIDDRVSVYASYTEIFQPQSSQKVNGDFDPRTGQQFEVGWEYMNGHSTGMPRSPDTPTKSWHCRSDNPVFDCRRRGRDKQEI</sequence>
<evidence type="ECO:0000259" key="5">
    <source>
        <dbReference type="Pfam" id="PF00593"/>
    </source>
</evidence>
<dbReference type="InterPro" id="IPR000531">
    <property type="entry name" value="Beta-barrel_TonB"/>
</dbReference>
<accession>A0A3S0NHE1</accession>
<comment type="subcellular location">
    <subcellularLocation>
        <location evidence="1">Cell outer membrane</location>
    </subcellularLocation>
</comment>
<name>A0A3S0NHE1_9GAMM</name>
<dbReference type="Pfam" id="PF00593">
    <property type="entry name" value="TonB_dep_Rec_b-barrel"/>
    <property type="match status" value="1"/>
</dbReference>
<proteinExistence type="predicted"/>
<reference evidence="6" key="1">
    <citation type="submission" date="2018-12" db="EMBL/GenBank/DDBJ databases">
        <authorList>
            <person name="Jadhav K."/>
            <person name="Kushwaha B."/>
            <person name="Jadhav I."/>
        </authorList>
    </citation>
    <scope>NUCLEOTIDE SEQUENCE [LARGE SCALE GENOMIC DNA]</scope>
    <source>
        <strain evidence="6">SBS 10</strain>
    </source>
</reference>
<keyword evidence="3" id="KW-0998">Cell outer membrane</keyword>
<evidence type="ECO:0000256" key="3">
    <source>
        <dbReference type="ARBA" id="ARBA00023237"/>
    </source>
</evidence>
<evidence type="ECO:0000256" key="4">
    <source>
        <dbReference type="SAM" id="MobiDB-lite"/>
    </source>
</evidence>
<dbReference type="GO" id="GO:0009279">
    <property type="term" value="C:cell outer membrane"/>
    <property type="evidence" value="ECO:0007669"/>
    <property type="project" value="UniProtKB-SubCell"/>
</dbReference>
<feature type="domain" description="TonB-dependent receptor-like beta-barrel" evidence="5">
    <location>
        <begin position="3"/>
        <end position="46"/>
    </location>
</feature>